<dbReference type="AlphaFoldDB" id="A0A1I8J4Z8"/>
<evidence type="ECO:0000313" key="3">
    <source>
        <dbReference type="WBParaSite" id="maker-uti_cns_0045858-snap-gene-0.7-mRNA-1"/>
    </source>
</evidence>
<evidence type="ECO:0000313" key="2">
    <source>
        <dbReference type="Proteomes" id="UP000095280"/>
    </source>
</evidence>
<reference evidence="3" key="1">
    <citation type="submission" date="2016-11" db="UniProtKB">
        <authorList>
            <consortium name="WormBaseParasite"/>
        </authorList>
    </citation>
    <scope>IDENTIFICATION</scope>
</reference>
<keyword evidence="2" id="KW-1185">Reference proteome</keyword>
<feature type="region of interest" description="Disordered" evidence="1">
    <location>
        <begin position="1"/>
        <end position="42"/>
    </location>
</feature>
<accession>A0A1I8J4Z8</accession>
<dbReference type="Proteomes" id="UP000095280">
    <property type="component" value="Unplaced"/>
</dbReference>
<feature type="compositionally biased region" description="Basic residues" evidence="1">
    <location>
        <begin position="7"/>
        <end position="27"/>
    </location>
</feature>
<evidence type="ECO:0000256" key="1">
    <source>
        <dbReference type="SAM" id="MobiDB-lite"/>
    </source>
</evidence>
<proteinExistence type="predicted"/>
<sequence length="77" mass="8986">MMQIQQPHHHAVARRRRNFHSTSRNRGRPPTGADSDRRPPLLTAPTRMAELWDRLLLLLASRVEGLAQQLRLLRCRT</sequence>
<protein>
    <submittedName>
        <fullName evidence="3">Uncharacterized protein</fullName>
    </submittedName>
</protein>
<name>A0A1I8J4Z8_9PLAT</name>
<dbReference type="WBParaSite" id="maker-uti_cns_0045858-snap-gene-0.7-mRNA-1">
    <property type="protein sequence ID" value="maker-uti_cns_0045858-snap-gene-0.7-mRNA-1"/>
    <property type="gene ID" value="maker-uti_cns_0045858-snap-gene-0.7"/>
</dbReference>
<organism evidence="2 3">
    <name type="scientific">Macrostomum lignano</name>
    <dbReference type="NCBI Taxonomy" id="282301"/>
    <lineage>
        <taxon>Eukaryota</taxon>
        <taxon>Metazoa</taxon>
        <taxon>Spiralia</taxon>
        <taxon>Lophotrochozoa</taxon>
        <taxon>Platyhelminthes</taxon>
        <taxon>Rhabditophora</taxon>
        <taxon>Macrostomorpha</taxon>
        <taxon>Macrostomida</taxon>
        <taxon>Macrostomidae</taxon>
        <taxon>Macrostomum</taxon>
    </lineage>
</organism>